<dbReference type="InterPro" id="IPR017866">
    <property type="entry name" value="Succ-CoA_synthase_bsu_CS"/>
</dbReference>
<evidence type="ECO:0000256" key="6">
    <source>
        <dbReference type="ARBA" id="ARBA00022840"/>
    </source>
</evidence>
<feature type="binding site" evidence="10">
    <location>
        <position position="132"/>
    </location>
    <ligand>
        <name>ATP</name>
        <dbReference type="ChEBI" id="CHEBI:30616"/>
    </ligand>
</feature>
<comment type="similarity">
    <text evidence="1 10">Belongs to the succinate/malate CoA ligase beta subunit family.</text>
</comment>
<dbReference type="Pfam" id="PF08442">
    <property type="entry name" value="ATP-grasp_2"/>
    <property type="match status" value="1"/>
</dbReference>
<comment type="cofactor">
    <cofactor evidence="10">
        <name>Mg(2+)</name>
        <dbReference type="ChEBI" id="CHEBI:18420"/>
    </cofactor>
    <text evidence="10">Binds 1 Mg(2+) ion per subunit.</text>
</comment>
<evidence type="ECO:0000256" key="10">
    <source>
        <dbReference type="HAMAP-Rule" id="MF_00558"/>
    </source>
</evidence>
<keyword evidence="5 10" id="KW-0547">Nucleotide-binding</keyword>
<dbReference type="PIRSF" id="PIRSF001554">
    <property type="entry name" value="SucCS_beta"/>
    <property type="match status" value="1"/>
</dbReference>
<dbReference type="PANTHER" id="PTHR11815:SF10">
    <property type="entry name" value="SUCCINATE--COA LIGASE [GDP-FORMING] SUBUNIT BETA, MITOCHONDRIAL"/>
    <property type="match status" value="1"/>
</dbReference>
<dbReference type="STRING" id="1033802.SSPSH_000272"/>
<evidence type="ECO:0000256" key="1">
    <source>
        <dbReference type="ARBA" id="ARBA00009182"/>
    </source>
</evidence>
<organism evidence="12 13">
    <name type="scientific">Salinisphaera shabanensis E1L3A</name>
    <dbReference type="NCBI Taxonomy" id="1033802"/>
    <lineage>
        <taxon>Bacteria</taxon>
        <taxon>Pseudomonadati</taxon>
        <taxon>Pseudomonadota</taxon>
        <taxon>Gammaproteobacteria</taxon>
        <taxon>Salinisphaerales</taxon>
        <taxon>Salinisphaeraceae</taxon>
        <taxon>Salinisphaera</taxon>
    </lineage>
</organism>
<keyword evidence="2 10" id="KW-0816">Tricarboxylic acid cycle</keyword>
<dbReference type="SUPFAM" id="SSF52210">
    <property type="entry name" value="Succinyl-CoA synthetase domains"/>
    <property type="match status" value="1"/>
</dbReference>
<dbReference type="Gene3D" id="3.30.470.20">
    <property type="entry name" value="ATP-grasp fold, B domain"/>
    <property type="match status" value="1"/>
</dbReference>
<evidence type="ECO:0000256" key="3">
    <source>
        <dbReference type="ARBA" id="ARBA00022598"/>
    </source>
</evidence>
<dbReference type="InterPro" id="IPR013815">
    <property type="entry name" value="ATP_grasp_subdomain_1"/>
</dbReference>
<evidence type="ECO:0000313" key="13">
    <source>
        <dbReference type="Proteomes" id="UP000006242"/>
    </source>
</evidence>
<comment type="function">
    <text evidence="10">Succinyl-CoA synthetase functions in the citric acid cycle (TCA), coupling the hydrolysis of succinyl-CoA to the synthesis of either ATP or GTP and thus represents the only step of substrate-level phosphorylation in the TCA. The beta subunit provides nucleotide specificity of the enzyme and binds the substrate succinate, while the binding sites for coenzyme A and phosphate are found in the alpha subunit.</text>
</comment>
<dbReference type="GO" id="GO:0005524">
    <property type="term" value="F:ATP binding"/>
    <property type="evidence" value="ECO:0007669"/>
    <property type="project" value="UniProtKB-UniRule"/>
</dbReference>
<evidence type="ECO:0000256" key="5">
    <source>
        <dbReference type="ARBA" id="ARBA00022741"/>
    </source>
</evidence>
<feature type="binding site" evidence="10">
    <location>
        <position position="129"/>
    </location>
    <ligand>
        <name>ATP</name>
        <dbReference type="ChEBI" id="CHEBI:30616"/>
    </ligand>
</feature>
<dbReference type="GO" id="GO:0006099">
    <property type="term" value="P:tricarboxylic acid cycle"/>
    <property type="evidence" value="ECO:0007669"/>
    <property type="project" value="UniProtKB-UniRule"/>
</dbReference>
<dbReference type="GO" id="GO:0006104">
    <property type="term" value="P:succinyl-CoA metabolic process"/>
    <property type="evidence" value="ECO:0007669"/>
    <property type="project" value="TreeGrafter"/>
</dbReference>
<feature type="binding site" evidence="10">
    <location>
        <position position="294"/>
    </location>
    <ligand>
        <name>substrate</name>
        <note>ligand shared with subunit alpha</note>
    </ligand>
</feature>
<evidence type="ECO:0000256" key="7">
    <source>
        <dbReference type="ARBA" id="ARBA00022842"/>
    </source>
</evidence>
<dbReference type="FunFam" id="3.40.50.261:FF:000001">
    <property type="entry name" value="Succinate--CoA ligase [ADP-forming] subunit beta"/>
    <property type="match status" value="1"/>
</dbReference>
<dbReference type="EC" id="6.2.1.5" evidence="10"/>
<dbReference type="Gene3D" id="3.30.1490.20">
    <property type="entry name" value="ATP-grasp fold, A domain"/>
    <property type="match status" value="1"/>
</dbReference>
<protein>
    <recommendedName>
        <fullName evidence="10">Succinate--CoA ligase [ADP-forming] subunit beta</fullName>
        <ecNumber evidence="10">6.2.1.5</ecNumber>
    </recommendedName>
    <alternativeName>
        <fullName evidence="10">Succinyl-CoA synthetase subunit beta</fullName>
        <shortName evidence="10">SCS-beta</shortName>
    </alternativeName>
</protein>
<dbReference type="FunFam" id="3.30.1490.20:FF:000002">
    <property type="entry name" value="Succinate--CoA ligase [ADP-forming] subunit beta"/>
    <property type="match status" value="1"/>
</dbReference>
<dbReference type="NCBIfam" id="TIGR01016">
    <property type="entry name" value="sucCoAbeta"/>
    <property type="match status" value="1"/>
</dbReference>
<evidence type="ECO:0000256" key="9">
    <source>
        <dbReference type="ARBA" id="ARBA00052891"/>
    </source>
</evidence>
<dbReference type="InterPro" id="IPR005809">
    <property type="entry name" value="Succ_CoA_ligase-like_bsu"/>
</dbReference>
<dbReference type="FunFam" id="3.30.470.20:FF:000002">
    <property type="entry name" value="Succinate--CoA ligase [ADP-forming] subunit beta"/>
    <property type="match status" value="1"/>
</dbReference>
<dbReference type="InterPro" id="IPR011761">
    <property type="entry name" value="ATP-grasp"/>
</dbReference>
<dbReference type="PANTHER" id="PTHR11815">
    <property type="entry name" value="SUCCINYL-COA SYNTHETASE BETA CHAIN"/>
    <property type="match status" value="1"/>
</dbReference>
<dbReference type="GO" id="GO:0000287">
    <property type="term" value="F:magnesium ion binding"/>
    <property type="evidence" value="ECO:0007669"/>
    <property type="project" value="UniProtKB-UniRule"/>
</dbReference>
<dbReference type="NCBIfam" id="NF001913">
    <property type="entry name" value="PRK00696.1"/>
    <property type="match status" value="1"/>
</dbReference>
<dbReference type="EMBL" id="AFNV02000001">
    <property type="protein sequence ID" value="ERJ20925.1"/>
    <property type="molecule type" value="Genomic_DNA"/>
</dbReference>
<dbReference type="PROSITE" id="PS01217">
    <property type="entry name" value="SUCCINYL_COA_LIG_3"/>
    <property type="match status" value="1"/>
</dbReference>
<proteinExistence type="inferred from homology"/>
<dbReference type="Gene3D" id="3.40.50.261">
    <property type="entry name" value="Succinyl-CoA synthetase domains"/>
    <property type="match status" value="1"/>
</dbReference>
<keyword evidence="13" id="KW-1185">Reference proteome</keyword>
<dbReference type="GO" id="GO:0042709">
    <property type="term" value="C:succinate-CoA ligase complex"/>
    <property type="evidence" value="ECO:0007669"/>
    <property type="project" value="TreeGrafter"/>
</dbReference>
<gene>
    <name evidence="10 12" type="primary">sucC</name>
    <name evidence="12" type="ORF">SSPSH_000272</name>
</gene>
<dbReference type="HAMAP" id="MF_00558">
    <property type="entry name" value="Succ_CoA_beta"/>
    <property type="match status" value="1"/>
</dbReference>
<feature type="binding site" evidence="10">
    <location>
        <position position="243"/>
    </location>
    <ligand>
        <name>Mg(2+)</name>
        <dbReference type="ChEBI" id="CHEBI:18420"/>
    </ligand>
</feature>
<sequence>MRRTGKVVASKFKSDNARHLDELILQKGDAMNVHEYQAKEIFARYGVPAGEGKVAASADEAVEAAKSLGGDKWVVKAQVHAGGRGKAGGVKICSSVDEVKQAAADMIGGELKTKQTGDVGLPINSVYVEKPADIESELYLSVLVDRATRRVTFIASPEGGMDIEEVAESTPEKITQVAIHPAAGFQAYQGRQLGFFLGLDKKQVGEFVKVMKGLYEMFVECDASLVEINPLVTTKQGGLVALDGKLNFDDNALFRHKEFADMRDLTQENEREAQAAEHDLNYIQLDGNIGCMVNGAGLAMGTMDLVKLHGGEPANFLDVGGGATTERVTEAFKLITAGEGVKAILVNIFGGIVRCDLIAEGIITAAKDVGISVPVVVRLEGTNAEEGRKLLEESDFDLIAAQDLTDAAKKVVAEAQG</sequence>
<name>U2ETE0_9GAMM</name>
<evidence type="ECO:0000256" key="8">
    <source>
        <dbReference type="ARBA" id="ARBA00050563"/>
    </source>
</evidence>
<comment type="subunit">
    <text evidence="10">Heterotetramer of two alpha and two beta subunits.</text>
</comment>
<dbReference type="AlphaFoldDB" id="U2ETE0"/>
<accession>U2ETE0</accession>
<keyword evidence="3 10" id="KW-0436">Ligase</keyword>
<feature type="binding site" evidence="10">
    <location>
        <begin position="83"/>
        <end position="85"/>
    </location>
    <ligand>
        <name>ATP</name>
        <dbReference type="ChEBI" id="CHEBI:30616"/>
    </ligand>
</feature>
<dbReference type="InterPro" id="IPR005811">
    <property type="entry name" value="SUCC_ACL_C"/>
</dbReference>
<keyword evidence="6 10" id="KW-0067">ATP-binding</keyword>
<dbReference type="PROSITE" id="PS50975">
    <property type="entry name" value="ATP_GRASP"/>
    <property type="match status" value="1"/>
</dbReference>
<comment type="caution">
    <text evidence="12">The sequence shown here is derived from an EMBL/GenBank/DDBJ whole genome shotgun (WGS) entry which is preliminary data.</text>
</comment>
<dbReference type="UniPathway" id="UPA00223">
    <property type="reaction ID" value="UER00999"/>
</dbReference>
<dbReference type="GO" id="GO:0005829">
    <property type="term" value="C:cytosol"/>
    <property type="evidence" value="ECO:0007669"/>
    <property type="project" value="TreeGrafter"/>
</dbReference>
<feature type="binding site" evidence="10">
    <location>
        <position position="137"/>
    </location>
    <ligand>
        <name>ATP</name>
        <dbReference type="ChEBI" id="CHEBI:30616"/>
    </ligand>
</feature>
<evidence type="ECO:0000259" key="11">
    <source>
        <dbReference type="PROSITE" id="PS50975"/>
    </source>
</evidence>
<keyword evidence="4 10" id="KW-0479">Metal-binding</keyword>
<dbReference type="GO" id="GO:0004775">
    <property type="term" value="F:succinate-CoA ligase (ADP-forming) activity"/>
    <property type="evidence" value="ECO:0007669"/>
    <property type="project" value="UniProtKB-UniRule"/>
</dbReference>
<dbReference type="SUPFAM" id="SSF56059">
    <property type="entry name" value="Glutathione synthetase ATP-binding domain-like"/>
    <property type="match status" value="1"/>
</dbReference>
<comment type="pathway">
    <text evidence="10">Carbohydrate metabolism; tricarboxylic acid cycle; succinate from succinyl-CoA (ligase route): step 1/1.</text>
</comment>
<evidence type="ECO:0000256" key="4">
    <source>
        <dbReference type="ARBA" id="ARBA00022723"/>
    </source>
</evidence>
<dbReference type="InterPro" id="IPR013650">
    <property type="entry name" value="ATP-grasp_succ-CoA_synth-type"/>
</dbReference>
<dbReference type="Pfam" id="PF00549">
    <property type="entry name" value="Ligase_CoA"/>
    <property type="match status" value="1"/>
</dbReference>
<keyword evidence="7 10" id="KW-0460">Magnesium</keyword>
<comment type="catalytic activity">
    <reaction evidence="9">
        <text>GTP + succinate + CoA = succinyl-CoA + GDP + phosphate</text>
        <dbReference type="Rhea" id="RHEA:22120"/>
        <dbReference type="ChEBI" id="CHEBI:30031"/>
        <dbReference type="ChEBI" id="CHEBI:37565"/>
        <dbReference type="ChEBI" id="CHEBI:43474"/>
        <dbReference type="ChEBI" id="CHEBI:57287"/>
        <dbReference type="ChEBI" id="CHEBI:57292"/>
        <dbReference type="ChEBI" id="CHEBI:58189"/>
    </reaction>
    <physiologicalReaction direction="right-to-left" evidence="9">
        <dbReference type="Rhea" id="RHEA:22122"/>
    </physiologicalReaction>
</comment>
<feature type="binding site" evidence="10">
    <location>
        <position position="229"/>
    </location>
    <ligand>
        <name>Mg(2+)</name>
        <dbReference type="ChEBI" id="CHEBI:18420"/>
    </ligand>
</feature>
<evidence type="ECO:0000256" key="2">
    <source>
        <dbReference type="ARBA" id="ARBA00022532"/>
    </source>
</evidence>
<dbReference type="Proteomes" id="UP000006242">
    <property type="component" value="Unassembled WGS sequence"/>
</dbReference>
<feature type="binding site" evidence="10">
    <location>
        <begin position="351"/>
        <end position="353"/>
    </location>
    <ligand>
        <name>substrate</name>
        <note>ligand shared with subunit alpha</note>
    </ligand>
</feature>
<comment type="catalytic activity">
    <reaction evidence="8">
        <text>succinate + ATP + CoA = succinyl-CoA + ADP + phosphate</text>
        <dbReference type="Rhea" id="RHEA:17661"/>
        <dbReference type="ChEBI" id="CHEBI:30031"/>
        <dbReference type="ChEBI" id="CHEBI:30616"/>
        <dbReference type="ChEBI" id="CHEBI:43474"/>
        <dbReference type="ChEBI" id="CHEBI:57287"/>
        <dbReference type="ChEBI" id="CHEBI:57292"/>
        <dbReference type="ChEBI" id="CHEBI:456216"/>
        <dbReference type="EC" id="6.2.1.5"/>
    </reaction>
    <physiologicalReaction direction="right-to-left" evidence="8">
        <dbReference type="Rhea" id="RHEA:17663"/>
    </physiologicalReaction>
</comment>
<reference evidence="12 13" key="1">
    <citation type="journal article" date="2011" name="J. Bacteriol.">
        <title>Genome sequence of Salinisphaera shabanensis, a gammaproteobacterium from the harsh, variable environment of the brine-seawater interface of the Shaban Deep in the Red Sea.</title>
        <authorList>
            <person name="Antunes A."/>
            <person name="Alam I."/>
            <person name="Bajic V.B."/>
            <person name="Stingl U."/>
        </authorList>
    </citation>
    <scope>NUCLEOTIDE SEQUENCE [LARGE SCALE GENOMIC DNA]</scope>
    <source>
        <strain evidence="12 13">E1L3A</strain>
    </source>
</reference>
<evidence type="ECO:0000313" key="12">
    <source>
        <dbReference type="EMBL" id="ERJ20925.1"/>
    </source>
</evidence>
<feature type="binding site" evidence="10">
    <location>
        <position position="76"/>
    </location>
    <ligand>
        <name>ATP</name>
        <dbReference type="ChEBI" id="CHEBI:30616"/>
    </ligand>
</feature>
<dbReference type="InterPro" id="IPR016102">
    <property type="entry name" value="Succinyl-CoA_synth-like"/>
</dbReference>
<dbReference type="eggNOG" id="COG0045">
    <property type="taxonomic scope" value="Bacteria"/>
</dbReference>
<dbReference type="GO" id="GO:0004776">
    <property type="term" value="F:succinate-CoA ligase (GDP-forming) activity"/>
    <property type="evidence" value="ECO:0007669"/>
    <property type="project" value="RHEA"/>
</dbReference>
<feature type="domain" description="ATP-grasp" evidence="11">
    <location>
        <begin position="39"/>
        <end position="257"/>
    </location>
</feature>
<reference evidence="12 13" key="2">
    <citation type="journal article" date="2013" name="PLoS ONE">
        <title>INDIGO - INtegrated Data Warehouse of MIcrobial GenOmes with Examples from the Red Sea Extremophiles.</title>
        <authorList>
            <person name="Alam I."/>
            <person name="Antunes A."/>
            <person name="Kamau A.A."/>
            <person name="Ba Alawi W."/>
            <person name="Kalkatawi M."/>
            <person name="Stingl U."/>
            <person name="Bajic V.B."/>
        </authorList>
    </citation>
    <scope>NUCLEOTIDE SEQUENCE [LARGE SCALE GENOMIC DNA]</scope>
    <source>
        <strain evidence="12 13">E1L3A</strain>
    </source>
</reference>